<dbReference type="EMBL" id="JARJLG010000114">
    <property type="protein sequence ID" value="KAJ7743013.1"/>
    <property type="molecule type" value="Genomic_DNA"/>
</dbReference>
<sequence>MPVSRLCETSGLCRIISLLKGSLQITPVDHLRTTCVKRMWIPGSDQGCHPSGKPLTAELISHQQSMNGRLDPKLGGRIQKIPCFHKHDYEIEQRQSRQKERLGQAETIWLGGKTNYAKTADENFAGRKEVEAGFGSGDSALPWNKHRNFSPVRVLGCRGGWLPQLQMTARHVVYWKGDSMTKESRDDRRKRGDYCCNWPLFEEKKVHTPGRREDNMRAETKNATHTMVLFGR</sequence>
<dbReference type="Proteomes" id="UP001215280">
    <property type="component" value="Unassembled WGS sequence"/>
</dbReference>
<protein>
    <submittedName>
        <fullName evidence="1">Uncharacterized protein</fullName>
    </submittedName>
</protein>
<reference evidence="1" key="1">
    <citation type="submission" date="2023-03" db="EMBL/GenBank/DDBJ databases">
        <title>Massive genome expansion in bonnet fungi (Mycena s.s.) driven by repeated elements and novel gene families across ecological guilds.</title>
        <authorList>
            <consortium name="Lawrence Berkeley National Laboratory"/>
            <person name="Harder C.B."/>
            <person name="Miyauchi S."/>
            <person name="Viragh M."/>
            <person name="Kuo A."/>
            <person name="Thoen E."/>
            <person name="Andreopoulos B."/>
            <person name="Lu D."/>
            <person name="Skrede I."/>
            <person name="Drula E."/>
            <person name="Henrissat B."/>
            <person name="Morin E."/>
            <person name="Kohler A."/>
            <person name="Barry K."/>
            <person name="LaButti K."/>
            <person name="Morin E."/>
            <person name="Salamov A."/>
            <person name="Lipzen A."/>
            <person name="Mereny Z."/>
            <person name="Hegedus B."/>
            <person name="Baldrian P."/>
            <person name="Stursova M."/>
            <person name="Weitz H."/>
            <person name="Taylor A."/>
            <person name="Grigoriev I.V."/>
            <person name="Nagy L.G."/>
            <person name="Martin F."/>
            <person name="Kauserud H."/>
        </authorList>
    </citation>
    <scope>NUCLEOTIDE SEQUENCE</scope>
    <source>
        <strain evidence="1">CBHHK188m</strain>
    </source>
</reference>
<comment type="caution">
    <text evidence="1">The sequence shown here is derived from an EMBL/GenBank/DDBJ whole genome shotgun (WGS) entry which is preliminary data.</text>
</comment>
<keyword evidence="2" id="KW-1185">Reference proteome</keyword>
<dbReference type="AlphaFoldDB" id="A0AAD7IIE1"/>
<accession>A0AAD7IIE1</accession>
<organism evidence="1 2">
    <name type="scientific">Mycena maculata</name>
    <dbReference type="NCBI Taxonomy" id="230809"/>
    <lineage>
        <taxon>Eukaryota</taxon>
        <taxon>Fungi</taxon>
        <taxon>Dikarya</taxon>
        <taxon>Basidiomycota</taxon>
        <taxon>Agaricomycotina</taxon>
        <taxon>Agaricomycetes</taxon>
        <taxon>Agaricomycetidae</taxon>
        <taxon>Agaricales</taxon>
        <taxon>Marasmiineae</taxon>
        <taxon>Mycenaceae</taxon>
        <taxon>Mycena</taxon>
    </lineage>
</organism>
<proteinExistence type="predicted"/>
<name>A0AAD7IIE1_9AGAR</name>
<evidence type="ECO:0000313" key="2">
    <source>
        <dbReference type="Proteomes" id="UP001215280"/>
    </source>
</evidence>
<evidence type="ECO:0000313" key="1">
    <source>
        <dbReference type="EMBL" id="KAJ7743013.1"/>
    </source>
</evidence>
<gene>
    <name evidence="1" type="ORF">DFH07DRAFT_943216</name>
</gene>